<evidence type="ECO:0000259" key="4">
    <source>
        <dbReference type="SMART" id="SM00062"/>
    </source>
</evidence>
<dbReference type="PANTHER" id="PTHR35936">
    <property type="entry name" value="MEMBRANE-BOUND LYTIC MUREIN TRANSGLYCOSYLASE F"/>
    <property type="match status" value="1"/>
</dbReference>
<proteinExistence type="inferred from homology"/>
<dbReference type="SMART" id="SM00062">
    <property type="entry name" value="PBPb"/>
    <property type="match status" value="1"/>
</dbReference>
<evidence type="ECO:0000256" key="3">
    <source>
        <dbReference type="SAM" id="SignalP"/>
    </source>
</evidence>
<protein>
    <submittedName>
        <fullName evidence="5">ABC transporter substrate-binding protein</fullName>
    </submittedName>
</protein>
<sequence>MRSHCLVLLFWAQCLVAAGPEPIRAVVSETNTPPYAIFNAAKELQAGLSKDIIDELGLSLGRAVSYLNLPRSRVELWLQDGKADLACFLSPDWVPDPDSLHWTDPLFSTQQLLVRRKDNTIITAVQHLAGKRVGTTRGFTYPELEQVFRLGDVIRDDAHSLESNLLRLKQGRLDVVMTVDLSYHFYLKTTGDDSFAADPLWSEPPAVYCALSRHNPQQSAVLKAGFAQLVQSGFIQQRLAFYMGSGQHTVMPAN</sequence>
<dbReference type="Proteomes" id="UP001375382">
    <property type="component" value="Unassembled WGS sequence"/>
</dbReference>
<gene>
    <name evidence="5" type="ORF">MN202_13715</name>
</gene>
<comment type="similarity">
    <text evidence="1">Belongs to the bacterial solute-binding protein 3 family.</text>
</comment>
<comment type="caution">
    <text evidence="5">The sequence shown here is derived from an EMBL/GenBank/DDBJ whole genome shotgun (WGS) entry which is preliminary data.</text>
</comment>
<feature type="signal peptide" evidence="3">
    <location>
        <begin position="1"/>
        <end position="17"/>
    </location>
</feature>
<keyword evidence="2 3" id="KW-0732">Signal</keyword>
<name>A0ABU8C8L1_9GAMM</name>
<feature type="domain" description="Solute-binding protein family 3/N-terminal" evidence="4">
    <location>
        <begin position="22"/>
        <end position="246"/>
    </location>
</feature>
<evidence type="ECO:0000256" key="1">
    <source>
        <dbReference type="ARBA" id="ARBA00010333"/>
    </source>
</evidence>
<dbReference type="PANTHER" id="PTHR35936:SF6">
    <property type="entry name" value="AMINO ACID ABC TRANSPORTER SUBSTRATE-BINDING PAAT FAMILY PROTEIN"/>
    <property type="match status" value="1"/>
</dbReference>
<reference evidence="5 6" key="1">
    <citation type="journal article" date="2023" name="Ecotoxicol. Environ. Saf.">
        <title>Mercury remediation potential of mercury-resistant strain Rheinheimera metallidurans sp. nov. isolated from a municipal waste dumping site.</title>
        <authorList>
            <person name="Yadav V."/>
            <person name="Manjhi A."/>
            <person name="Vadakedath N."/>
        </authorList>
    </citation>
    <scope>NUCLEOTIDE SEQUENCE [LARGE SCALE GENOMIC DNA]</scope>
    <source>
        <strain evidence="5 6">E-49</strain>
    </source>
</reference>
<dbReference type="Pfam" id="PF00497">
    <property type="entry name" value="SBP_bac_3"/>
    <property type="match status" value="1"/>
</dbReference>
<organism evidence="5 6">
    <name type="scientific">Rheinheimera muenzenbergensis</name>
    <dbReference type="NCBI Taxonomy" id="1193628"/>
    <lineage>
        <taxon>Bacteria</taxon>
        <taxon>Pseudomonadati</taxon>
        <taxon>Pseudomonadota</taxon>
        <taxon>Gammaproteobacteria</taxon>
        <taxon>Chromatiales</taxon>
        <taxon>Chromatiaceae</taxon>
        <taxon>Rheinheimera</taxon>
    </lineage>
</organism>
<evidence type="ECO:0000313" key="6">
    <source>
        <dbReference type="Proteomes" id="UP001375382"/>
    </source>
</evidence>
<keyword evidence="6" id="KW-1185">Reference proteome</keyword>
<dbReference type="RefSeq" id="WP_335736700.1">
    <property type="nucleotide sequence ID" value="NZ_JALAAR010000011.1"/>
</dbReference>
<feature type="chain" id="PRO_5045806120" evidence="3">
    <location>
        <begin position="18"/>
        <end position="254"/>
    </location>
</feature>
<dbReference type="Gene3D" id="3.40.190.10">
    <property type="entry name" value="Periplasmic binding protein-like II"/>
    <property type="match status" value="2"/>
</dbReference>
<dbReference type="InterPro" id="IPR001638">
    <property type="entry name" value="Solute-binding_3/MltF_N"/>
</dbReference>
<dbReference type="SUPFAM" id="SSF53850">
    <property type="entry name" value="Periplasmic binding protein-like II"/>
    <property type="match status" value="1"/>
</dbReference>
<evidence type="ECO:0000256" key="2">
    <source>
        <dbReference type="ARBA" id="ARBA00022729"/>
    </source>
</evidence>
<dbReference type="EMBL" id="JALAAR010000011">
    <property type="protein sequence ID" value="MEH8018294.1"/>
    <property type="molecule type" value="Genomic_DNA"/>
</dbReference>
<accession>A0ABU8C8L1</accession>
<evidence type="ECO:0000313" key="5">
    <source>
        <dbReference type="EMBL" id="MEH8018294.1"/>
    </source>
</evidence>